<accession>A0ABX2DCC8</accession>
<evidence type="ECO:0000313" key="2">
    <source>
        <dbReference type="EMBL" id="NQX30656.1"/>
    </source>
</evidence>
<keyword evidence="3" id="KW-1185">Reference proteome</keyword>
<gene>
    <name evidence="2" type="ORF">HQN85_02905</name>
</gene>
<proteinExistence type="predicted"/>
<organism evidence="2 3">
    <name type="scientific">Pedobacter boryungensis</name>
    <dbReference type="NCBI Taxonomy" id="869962"/>
    <lineage>
        <taxon>Bacteria</taxon>
        <taxon>Pseudomonadati</taxon>
        <taxon>Bacteroidota</taxon>
        <taxon>Sphingobacteriia</taxon>
        <taxon>Sphingobacteriales</taxon>
        <taxon>Sphingobacteriaceae</taxon>
        <taxon>Pedobacter</taxon>
    </lineage>
</organism>
<feature type="compositionally biased region" description="Basic and acidic residues" evidence="1">
    <location>
        <begin position="53"/>
        <end position="63"/>
    </location>
</feature>
<dbReference type="EMBL" id="JABMKV010000001">
    <property type="protein sequence ID" value="NQX30656.1"/>
    <property type="molecule type" value="Genomic_DNA"/>
</dbReference>
<evidence type="ECO:0000256" key="1">
    <source>
        <dbReference type="SAM" id="MobiDB-lite"/>
    </source>
</evidence>
<dbReference type="RefSeq" id="WP_173268842.1">
    <property type="nucleotide sequence ID" value="NZ_JABMKV010000001.1"/>
</dbReference>
<sequence length="63" mass="7164">MENQKRVPVEQINPVSRKTNEEIDEDEVGNLIIDGKYTEEPKSVPTDGPISEDLPKDKRSLNK</sequence>
<reference evidence="2 3" key="1">
    <citation type="submission" date="2020-05" db="EMBL/GenBank/DDBJ databases">
        <title>Description of Pedobacter foliorum sp. nov.</title>
        <authorList>
            <person name="Qi S."/>
            <person name="Carlier A."/>
            <person name="Cnockaert M."/>
            <person name="Vandamme P."/>
        </authorList>
    </citation>
    <scope>NUCLEOTIDE SEQUENCE [LARGE SCALE GENOMIC DNA]</scope>
    <source>
        <strain evidence="2 3">LMG 31300</strain>
    </source>
</reference>
<name>A0ABX2DCC8_9SPHI</name>
<dbReference type="Proteomes" id="UP000762110">
    <property type="component" value="Unassembled WGS sequence"/>
</dbReference>
<evidence type="ECO:0000313" key="3">
    <source>
        <dbReference type="Proteomes" id="UP000762110"/>
    </source>
</evidence>
<feature type="region of interest" description="Disordered" evidence="1">
    <location>
        <begin position="1"/>
        <end position="63"/>
    </location>
</feature>
<protein>
    <submittedName>
        <fullName evidence="2">Uncharacterized protein</fullName>
    </submittedName>
</protein>
<comment type="caution">
    <text evidence="2">The sequence shown here is derived from an EMBL/GenBank/DDBJ whole genome shotgun (WGS) entry which is preliminary data.</text>
</comment>